<accession>A0A9D3SKN2</accession>
<comment type="caution">
    <text evidence="2">The sequence shown here is derived from an EMBL/GenBank/DDBJ whole genome shotgun (WGS) entry which is preliminary data.</text>
</comment>
<evidence type="ECO:0000256" key="1">
    <source>
        <dbReference type="SAM" id="MobiDB-lite"/>
    </source>
</evidence>
<proteinExistence type="predicted"/>
<protein>
    <submittedName>
        <fullName evidence="2">Uncharacterized protein</fullName>
    </submittedName>
</protein>
<dbReference type="EMBL" id="JAHKSW010000010">
    <property type="protein sequence ID" value="KAG7327502.1"/>
    <property type="molecule type" value="Genomic_DNA"/>
</dbReference>
<dbReference type="Proteomes" id="UP000824219">
    <property type="component" value="Linkage Group LG10"/>
</dbReference>
<evidence type="ECO:0000313" key="3">
    <source>
        <dbReference type="Proteomes" id="UP000824219"/>
    </source>
</evidence>
<dbReference type="AlphaFoldDB" id="A0A9D3SKN2"/>
<keyword evidence="3" id="KW-1185">Reference proteome</keyword>
<feature type="region of interest" description="Disordered" evidence="1">
    <location>
        <begin position="38"/>
        <end position="69"/>
    </location>
</feature>
<sequence>MTTNIVLVTRMAGGFHSTCALLTLPRCQTSLSGVDGIQSPGRGQATVWPSVPPAATSSSQPVFSCATHG</sequence>
<reference evidence="2 3" key="1">
    <citation type="submission" date="2021-06" db="EMBL/GenBank/DDBJ databases">
        <title>Chromosome-level genome assembly of the red-tail catfish (Hemibagrus wyckioides).</title>
        <authorList>
            <person name="Shao F."/>
        </authorList>
    </citation>
    <scope>NUCLEOTIDE SEQUENCE [LARGE SCALE GENOMIC DNA]</scope>
    <source>
        <strain evidence="2">EC202008001</strain>
        <tissue evidence="2">Blood</tissue>
    </source>
</reference>
<organism evidence="2 3">
    <name type="scientific">Hemibagrus wyckioides</name>
    <dbReference type="NCBI Taxonomy" id="337641"/>
    <lineage>
        <taxon>Eukaryota</taxon>
        <taxon>Metazoa</taxon>
        <taxon>Chordata</taxon>
        <taxon>Craniata</taxon>
        <taxon>Vertebrata</taxon>
        <taxon>Euteleostomi</taxon>
        <taxon>Actinopterygii</taxon>
        <taxon>Neopterygii</taxon>
        <taxon>Teleostei</taxon>
        <taxon>Ostariophysi</taxon>
        <taxon>Siluriformes</taxon>
        <taxon>Bagridae</taxon>
        <taxon>Hemibagrus</taxon>
    </lineage>
</organism>
<name>A0A9D3SKN2_9TELE</name>
<dbReference type="OrthoDB" id="10446178at2759"/>
<evidence type="ECO:0000313" key="2">
    <source>
        <dbReference type="EMBL" id="KAG7327502.1"/>
    </source>
</evidence>
<gene>
    <name evidence="2" type="ORF">KOW79_009108</name>
</gene>